<organism evidence="6 7">
    <name type="scientific">Minwuia thermotolerans</name>
    <dbReference type="NCBI Taxonomy" id="2056226"/>
    <lineage>
        <taxon>Bacteria</taxon>
        <taxon>Pseudomonadati</taxon>
        <taxon>Pseudomonadota</taxon>
        <taxon>Alphaproteobacteria</taxon>
        <taxon>Minwuiales</taxon>
        <taxon>Minwuiaceae</taxon>
        <taxon>Minwuia</taxon>
    </lineage>
</organism>
<sequence>MTPERYRAVRQRSEALAAPLSPEDQVVQAMEDASPTKWHLGHVSWFFETFVLRPHAADYRPFDERYHYIFNSYYEAEGPRQPRPQRGMLTRPPLDEVMAYRAHVDEAMTALLDRANDPSGAVAGLTELGLNHEQQHQELLLTDALNLLSRNPLRPAYADEGAPPLADAAAPPVRWIAFDGGIREIGHAGAGFAFDNEGPRHEVLLRPFRLADRPVTCGEWLDFIEDGGYRRPELWLADGWATVQAQGWSAPLYWERDAEGGIGVMGLYGPRPVEPAAPVAHLSYYEADAFARWAGKRLPTEAEWEVAAEGLVPSRSEPGALLPRPAAAGEGLVQMFGGVWEWTASPYSAYPGFRPPAGAVGEYNGKFMANQFVLRGGSCITPPGHVRASYRNFFYPHQRWQFSGLRLAEDLP</sequence>
<feature type="domain" description="DinB-like" evidence="5">
    <location>
        <begin position="6"/>
        <end position="138"/>
    </location>
</feature>
<dbReference type="Gene3D" id="3.90.1580.10">
    <property type="entry name" value="paralog of FGE (formylglycine-generating enzyme)"/>
    <property type="match status" value="2"/>
</dbReference>
<accession>A0A2M9FX52</accession>
<dbReference type="AlphaFoldDB" id="A0A2M9FX52"/>
<dbReference type="Proteomes" id="UP000229498">
    <property type="component" value="Unassembled WGS sequence"/>
</dbReference>
<comment type="pathway">
    <text evidence="3">Amino-acid biosynthesis; ergothioneine biosynthesis.</text>
</comment>
<keyword evidence="2" id="KW-0408">Iron</keyword>
<evidence type="ECO:0000256" key="3">
    <source>
        <dbReference type="ARBA" id="ARBA00037882"/>
    </source>
</evidence>
<name>A0A2M9FX52_9PROT</name>
<evidence type="ECO:0000259" key="4">
    <source>
        <dbReference type="Pfam" id="PF03781"/>
    </source>
</evidence>
<evidence type="ECO:0000313" key="7">
    <source>
        <dbReference type="Proteomes" id="UP000229498"/>
    </source>
</evidence>
<dbReference type="PANTHER" id="PTHR23150">
    <property type="entry name" value="SULFATASE MODIFYING FACTOR 1, 2"/>
    <property type="match status" value="1"/>
</dbReference>
<dbReference type="InterPro" id="IPR024775">
    <property type="entry name" value="DinB-like"/>
</dbReference>
<dbReference type="PANTHER" id="PTHR23150:SF36">
    <property type="entry name" value="HERCYNINE OXYGENASE"/>
    <property type="match status" value="1"/>
</dbReference>
<reference evidence="6 7" key="1">
    <citation type="submission" date="2017-11" db="EMBL/GenBank/DDBJ databases">
        <title>Draft genome sequence of Rhizobiales bacterium SY3-13.</title>
        <authorList>
            <person name="Sun C."/>
        </authorList>
    </citation>
    <scope>NUCLEOTIDE SEQUENCE [LARGE SCALE GENOMIC DNA]</scope>
    <source>
        <strain evidence="6 7">SY3-13</strain>
    </source>
</reference>
<dbReference type="NCBIfam" id="TIGR03440">
    <property type="entry name" value="egtB_TIGR03440"/>
    <property type="match status" value="1"/>
</dbReference>
<proteinExistence type="predicted"/>
<dbReference type="Pfam" id="PF12867">
    <property type="entry name" value="DinB_2"/>
    <property type="match status" value="1"/>
</dbReference>
<dbReference type="InterPro" id="IPR042095">
    <property type="entry name" value="SUMF_sf"/>
</dbReference>
<evidence type="ECO:0000259" key="5">
    <source>
        <dbReference type="Pfam" id="PF12867"/>
    </source>
</evidence>
<keyword evidence="7" id="KW-1185">Reference proteome</keyword>
<gene>
    <name evidence="6" type="ORF">CVT23_18575</name>
</gene>
<dbReference type="SUPFAM" id="SSF56436">
    <property type="entry name" value="C-type lectin-like"/>
    <property type="match status" value="1"/>
</dbReference>
<dbReference type="InterPro" id="IPR017806">
    <property type="entry name" value="EgtB"/>
</dbReference>
<feature type="domain" description="Sulfatase-modifying factor enzyme-like" evidence="4">
    <location>
        <begin position="175"/>
        <end position="310"/>
    </location>
</feature>
<dbReference type="InterPro" id="IPR005532">
    <property type="entry name" value="SUMF_dom"/>
</dbReference>
<feature type="domain" description="Sulfatase-modifying factor enzyme-like" evidence="4">
    <location>
        <begin position="330"/>
        <end position="408"/>
    </location>
</feature>
<dbReference type="Pfam" id="PF03781">
    <property type="entry name" value="FGE-sulfatase"/>
    <property type="match status" value="2"/>
</dbReference>
<dbReference type="InterPro" id="IPR016187">
    <property type="entry name" value="CTDL_fold"/>
</dbReference>
<keyword evidence="1" id="KW-0560">Oxidoreductase</keyword>
<dbReference type="RefSeq" id="WP_109792975.1">
    <property type="nucleotide sequence ID" value="NZ_PHIG01000048.1"/>
</dbReference>
<evidence type="ECO:0000256" key="2">
    <source>
        <dbReference type="ARBA" id="ARBA00023004"/>
    </source>
</evidence>
<protein>
    <submittedName>
        <fullName evidence="6">Ergothioneine biosynthesis protein EgtB</fullName>
    </submittedName>
</protein>
<dbReference type="GO" id="GO:0052699">
    <property type="term" value="P:ergothioneine biosynthetic process"/>
    <property type="evidence" value="ECO:0007669"/>
    <property type="project" value="InterPro"/>
</dbReference>
<evidence type="ECO:0000313" key="6">
    <source>
        <dbReference type="EMBL" id="PJK28045.1"/>
    </source>
</evidence>
<dbReference type="InterPro" id="IPR051043">
    <property type="entry name" value="Sulfatase_Mod_Factor_Kinase"/>
</dbReference>
<dbReference type="OrthoDB" id="9768004at2"/>
<evidence type="ECO:0000256" key="1">
    <source>
        <dbReference type="ARBA" id="ARBA00023002"/>
    </source>
</evidence>
<comment type="caution">
    <text evidence="6">The sequence shown here is derived from an EMBL/GenBank/DDBJ whole genome shotgun (WGS) entry which is preliminary data.</text>
</comment>
<dbReference type="EMBL" id="PHIG01000048">
    <property type="protein sequence ID" value="PJK28045.1"/>
    <property type="molecule type" value="Genomic_DNA"/>
</dbReference>